<dbReference type="GO" id="GO:0003714">
    <property type="term" value="F:transcription corepressor activity"/>
    <property type="evidence" value="ECO:0007669"/>
    <property type="project" value="InterPro"/>
</dbReference>
<accession>A0A9D4YCW4</accession>
<dbReference type="Gene3D" id="1.20.1160.11">
    <property type="entry name" value="Paired amphipathic helix"/>
    <property type="match status" value="2"/>
</dbReference>
<keyword evidence="2" id="KW-0678">Repressor</keyword>
<dbReference type="GO" id="GO:0000118">
    <property type="term" value="C:histone deacetylase complex"/>
    <property type="evidence" value="ECO:0007669"/>
    <property type="project" value="TreeGrafter"/>
</dbReference>
<organism evidence="6 7">
    <name type="scientific">Pisum sativum</name>
    <name type="common">Garden pea</name>
    <name type="synonym">Lathyrus oleraceus</name>
    <dbReference type="NCBI Taxonomy" id="3888"/>
    <lineage>
        <taxon>Eukaryota</taxon>
        <taxon>Viridiplantae</taxon>
        <taxon>Streptophyta</taxon>
        <taxon>Embryophyta</taxon>
        <taxon>Tracheophyta</taxon>
        <taxon>Spermatophyta</taxon>
        <taxon>Magnoliopsida</taxon>
        <taxon>eudicotyledons</taxon>
        <taxon>Gunneridae</taxon>
        <taxon>Pentapetalae</taxon>
        <taxon>rosids</taxon>
        <taxon>fabids</taxon>
        <taxon>Fabales</taxon>
        <taxon>Fabaceae</taxon>
        <taxon>Papilionoideae</taxon>
        <taxon>50 kb inversion clade</taxon>
        <taxon>NPAAA clade</taxon>
        <taxon>Hologalegina</taxon>
        <taxon>IRL clade</taxon>
        <taxon>Fabeae</taxon>
        <taxon>Lathyrus</taxon>
    </lineage>
</organism>
<dbReference type="InterPro" id="IPR039774">
    <property type="entry name" value="Sin3-like"/>
</dbReference>
<dbReference type="Proteomes" id="UP001058974">
    <property type="component" value="Chromosome 2"/>
</dbReference>
<keyword evidence="4 5" id="KW-0539">Nucleus</keyword>
<dbReference type="Gramene" id="PSAT_LOCUS8994_t1">
    <property type="protein sequence ID" value="CAL5188838.1"/>
    <property type="gene ID" value="PSAT_LOCUS8994"/>
</dbReference>
<protein>
    <submittedName>
        <fullName evidence="6">Uncharacterized protein</fullName>
    </submittedName>
</protein>
<evidence type="ECO:0000256" key="3">
    <source>
        <dbReference type="ARBA" id="ARBA00022737"/>
    </source>
</evidence>
<evidence type="ECO:0000256" key="5">
    <source>
        <dbReference type="PROSITE-ProRule" id="PRU00810"/>
    </source>
</evidence>
<dbReference type="InterPro" id="IPR003822">
    <property type="entry name" value="PAH"/>
</dbReference>
<keyword evidence="3" id="KW-0677">Repeat</keyword>
<keyword evidence="7" id="KW-1185">Reference proteome</keyword>
<dbReference type="AlphaFoldDB" id="A0A9D4YCW4"/>
<sequence>MSKGSHSKEEATSDNAKIYVKEIKAAFKDEKHKFNEFLKAMKDFKKKRISVARMLTRVKKLFEGHRELLLKFNTYLPEEFEITPPSEKPLVDIEYARKYLDKVKTRFQDDPDVYQSFVAILIMYRHKEKSSEEIAQMIFSLFEDQYDLVDGFMEFLP</sequence>
<dbReference type="GO" id="GO:0000122">
    <property type="term" value="P:negative regulation of transcription by RNA polymerase II"/>
    <property type="evidence" value="ECO:0007669"/>
    <property type="project" value="TreeGrafter"/>
</dbReference>
<evidence type="ECO:0000313" key="7">
    <source>
        <dbReference type="Proteomes" id="UP001058974"/>
    </source>
</evidence>
<dbReference type="InterPro" id="IPR036600">
    <property type="entry name" value="PAH_sf"/>
</dbReference>
<gene>
    <name evidence="6" type="ORF">KIW84_023408</name>
</gene>
<dbReference type="Gramene" id="Psat02G0340800-T1">
    <property type="protein sequence ID" value="KAI5437278.1"/>
    <property type="gene ID" value="KIW84_023408"/>
</dbReference>
<dbReference type="PROSITE" id="PS51477">
    <property type="entry name" value="PAH"/>
    <property type="match status" value="2"/>
</dbReference>
<dbReference type="Pfam" id="PF02671">
    <property type="entry name" value="PAH"/>
    <property type="match status" value="2"/>
</dbReference>
<dbReference type="EMBL" id="JAMSHJ010000002">
    <property type="protein sequence ID" value="KAI5437278.1"/>
    <property type="molecule type" value="Genomic_DNA"/>
</dbReference>
<dbReference type="FunFam" id="1.20.1160.11:FF:000003">
    <property type="entry name" value="Paired amphipathic helix SIN3-like protein"/>
    <property type="match status" value="1"/>
</dbReference>
<dbReference type="PANTHER" id="PTHR12346">
    <property type="entry name" value="SIN3B-RELATED"/>
    <property type="match status" value="1"/>
</dbReference>
<dbReference type="SUPFAM" id="SSF47762">
    <property type="entry name" value="PAH2 domain"/>
    <property type="match status" value="2"/>
</dbReference>
<proteinExistence type="predicted"/>
<evidence type="ECO:0000256" key="2">
    <source>
        <dbReference type="ARBA" id="ARBA00022491"/>
    </source>
</evidence>
<name>A0A9D4YCW4_PEA</name>
<evidence type="ECO:0000313" key="6">
    <source>
        <dbReference type="EMBL" id="KAI5437278.1"/>
    </source>
</evidence>
<evidence type="ECO:0000256" key="4">
    <source>
        <dbReference type="ARBA" id="ARBA00023242"/>
    </source>
</evidence>
<comment type="caution">
    <text evidence="6">The sequence shown here is derived from an EMBL/GenBank/DDBJ whole genome shotgun (WGS) entry which is preliminary data.</text>
</comment>
<reference evidence="6 7" key="1">
    <citation type="journal article" date="2022" name="Nat. Genet.">
        <title>Improved pea reference genome and pan-genome highlight genomic features and evolutionary characteristics.</title>
        <authorList>
            <person name="Yang T."/>
            <person name="Liu R."/>
            <person name="Luo Y."/>
            <person name="Hu S."/>
            <person name="Wang D."/>
            <person name="Wang C."/>
            <person name="Pandey M.K."/>
            <person name="Ge S."/>
            <person name="Xu Q."/>
            <person name="Li N."/>
            <person name="Li G."/>
            <person name="Huang Y."/>
            <person name="Saxena R.K."/>
            <person name="Ji Y."/>
            <person name="Li M."/>
            <person name="Yan X."/>
            <person name="He Y."/>
            <person name="Liu Y."/>
            <person name="Wang X."/>
            <person name="Xiang C."/>
            <person name="Varshney R.K."/>
            <person name="Ding H."/>
            <person name="Gao S."/>
            <person name="Zong X."/>
        </authorList>
    </citation>
    <scope>NUCLEOTIDE SEQUENCE [LARGE SCALE GENOMIC DNA]</scope>
    <source>
        <strain evidence="6 7">cv. Zhongwan 6</strain>
    </source>
</reference>
<evidence type="ECO:0000256" key="1">
    <source>
        <dbReference type="ARBA" id="ARBA00004123"/>
    </source>
</evidence>
<dbReference type="FunFam" id="1.20.1160.11:FF:000001">
    <property type="entry name" value="Paired amphipathic helix protein Sin3"/>
    <property type="match status" value="1"/>
</dbReference>
<dbReference type="PANTHER" id="PTHR12346:SF0">
    <property type="entry name" value="SIN3A, ISOFORM G"/>
    <property type="match status" value="1"/>
</dbReference>
<dbReference type="OrthoDB" id="4728498at2759"/>
<dbReference type="GO" id="GO:0000785">
    <property type="term" value="C:chromatin"/>
    <property type="evidence" value="ECO:0007669"/>
    <property type="project" value="TreeGrafter"/>
</dbReference>
<comment type="subcellular location">
    <subcellularLocation>
        <location evidence="1 5">Nucleus</location>
    </subcellularLocation>
</comment>